<feature type="region of interest" description="Disordered" evidence="2">
    <location>
        <begin position="244"/>
        <end position="290"/>
    </location>
</feature>
<sequence>MAFVSRLPLLLLSCIICHALIASAAGEQSYKILSTSSLKPQAVCSEPKGIPSSSSGATVPLNHRHGPCSPAPTKKEPTFEERLRRDTLRAGYVQRKFSRNHRGGGVLQSEAVKVPTELGSPQDTLEYVITVGVGSPAVQQIMTIDTGSDVSWLRCNSNSTAGTMPFDPTKSTTYTAFPCGAAACAQLGHRQGFPVRLQPRRGGVRRQDRRAHGARRRRAVARLADRGDVRQGLLLLPPGFLRLQGVPDARRGDQHDGLRDDGDAQKPTVPDVLRRAPPGHQSRRGAAQRGALRLLRRVRDGLRDHHHAAAAHGVHGAQDGVQGRHEAVPDGAGQEHPGHVLRLQRPGQRHHTHRRFGVRRRQGRRPRRQRDHIRQLPRVHGHRRRRKHRHHRQRAAEDP</sequence>
<accession>F2CQZ7</accession>
<evidence type="ECO:0000313" key="5">
    <source>
        <dbReference type="EMBL" id="BAJ85268.1"/>
    </source>
</evidence>
<evidence type="ECO:0000259" key="4">
    <source>
        <dbReference type="Pfam" id="PF14543"/>
    </source>
</evidence>
<keyword evidence="3" id="KW-0732">Signal</keyword>
<reference evidence="5" key="1">
    <citation type="journal article" date="2011" name="Plant Physiol.">
        <title>Comprehensive sequence analysis of 24,783 barley full-length cDNAs derived from 12 clone libraries.</title>
        <authorList>
            <person name="Matsumoto T."/>
            <person name="Tanaka T."/>
            <person name="Sakai H."/>
            <person name="Amano N."/>
            <person name="Kanamori H."/>
            <person name="Kurita K."/>
            <person name="Kikuta A."/>
            <person name="Kamiya K."/>
            <person name="Yamamoto M."/>
            <person name="Ikawa H."/>
            <person name="Fujii N."/>
            <person name="Hori K."/>
            <person name="Itoh T."/>
            <person name="Sato K."/>
        </authorList>
    </citation>
    <scope>NUCLEOTIDE SEQUENCE</scope>
    <source>
        <tissue evidence="5">Leaf</tissue>
    </source>
</reference>
<evidence type="ECO:0000256" key="3">
    <source>
        <dbReference type="SAM" id="SignalP"/>
    </source>
</evidence>
<comment type="similarity">
    <text evidence="1">Belongs to the peptidase A1 family.</text>
</comment>
<feature type="region of interest" description="Disordered" evidence="2">
    <location>
        <begin position="44"/>
        <end position="78"/>
    </location>
</feature>
<feature type="region of interest" description="Disordered" evidence="2">
    <location>
        <begin position="312"/>
        <end position="399"/>
    </location>
</feature>
<dbReference type="SUPFAM" id="SSF50630">
    <property type="entry name" value="Acid proteases"/>
    <property type="match status" value="1"/>
</dbReference>
<evidence type="ECO:0000256" key="1">
    <source>
        <dbReference type="ARBA" id="ARBA00007447"/>
    </source>
</evidence>
<dbReference type="GO" id="GO:0004190">
    <property type="term" value="F:aspartic-type endopeptidase activity"/>
    <property type="evidence" value="ECO:0007669"/>
    <property type="project" value="InterPro"/>
</dbReference>
<name>F2CQZ7_HORVV</name>
<dbReference type="InterPro" id="IPR021109">
    <property type="entry name" value="Peptidase_aspartic_dom_sf"/>
</dbReference>
<proteinExistence type="evidence at transcript level"/>
<dbReference type="PANTHER" id="PTHR13683">
    <property type="entry name" value="ASPARTYL PROTEASES"/>
    <property type="match status" value="1"/>
</dbReference>
<dbReference type="PANTHER" id="PTHR13683:SF873">
    <property type="entry name" value="PEPTIDASE A1 DOMAIN-CONTAINING PROTEIN"/>
    <property type="match status" value="1"/>
</dbReference>
<organism evidence="5">
    <name type="scientific">Hordeum vulgare subsp. vulgare</name>
    <name type="common">Domesticated barley</name>
    <dbReference type="NCBI Taxonomy" id="112509"/>
    <lineage>
        <taxon>Eukaryota</taxon>
        <taxon>Viridiplantae</taxon>
        <taxon>Streptophyta</taxon>
        <taxon>Embryophyta</taxon>
        <taxon>Tracheophyta</taxon>
        <taxon>Spermatophyta</taxon>
        <taxon>Magnoliopsida</taxon>
        <taxon>Liliopsida</taxon>
        <taxon>Poales</taxon>
        <taxon>Poaceae</taxon>
        <taxon>BOP clade</taxon>
        <taxon>Pooideae</taxon>
        <taxon>Triticodae</taxon>
        <taxon>Triticeae</taxon>
        <taxon>Hordeinae</taxon>
        <taxon>Hordeum</taxon>
    </lineage>
</organism>
<feature type="chain" id="PRO_5003280220" evidence="3">
    <location>
        <begin position="27"/>
        <end position="399"/>
    </location>
</feature>
<protein>
    <submittedName>
        <fullName evidence="5">Predicted protein</fullName>
    </submittedName>
</protein>
<dbReference type="MEROPS" id="A01.074"/>
<dbReference type="Gene3D" id="2.40.70.10">
    <property type="entry name" value="Acid Proteases"/>
    <property type="match status" value="1"/>
</dbReference>
<feature type="compositionally biased region" description="Basic and acidic residues" evidence="2">
    <location>
        <begin position="248"/>
        <end position="264"/>
    </location>
</feature>
<feature type="signal peptide" evidence="3">
    <location>
        <begin position="1"/>
        <end position="26"/>
    </location>
</feature>
<dbReference type="InterPro" id="IPR001461">
    <property type="entry name" value="Aspartic_peptidase_A1"/>
</dbReference>
<dbReference type="Pfam" id="PF14543">
    <property type="entry name" value="TAXi_N"/>
    <property type="match status" value="1"/>
</dbReference>
<feature type="compositionally biased region" description="Basic residues" evidence="2">
    <location>
        <begin position="347"/>
        <end position="393"/>
    </location>
</feature>
<feature type="domain" description="Xylanase inhibitor N-terminal" evidence="4">
    <location>
        <begin position="127"/>
        <end position="187"/>
    </location>
</feature>
<dbReference type="EMBL" id="AK354049">
    <property type="protein sequence ID" value="BAJ85268.1"/>
    <property type="molecule type" value="mRNA"/>
</dbReference>
<evidence type="ECO:0000256" key="2">
    <source>
        <dbReference type="SAM" id="MobiDB-lite"/>
    </source>
</evidence>
<dbReference type="AlphaFoldDB" id="F2CQZ7"/>
<dbReference type="InterPro" id="IPR032861">
    <property type="entry name" value="TAXi_N"/>
</dbReference>
<dbReference type="GO" id="GO:0006508">
    <property type="term" value="P:proteolysis"/>
    <property type="evidence" value="ECO:0007669"/>
    <property type="project" value="InterPro"/>
</dbReference>